<organism evidence="1 2">
    <name type="scientific">Ruegeria meonggei</name>
    <dbReference type="NCBI Taxonomy" id="1446476"/>
    <lineage>
        <taxon>Bacteria</taxon>
        <taxon>Pseudomonadati</taxon>
        <taxon>Pseudomonadota</taxon>
        <taxon>Alphaproteobacteria</taxon>
        <taxon>Rhodobacterales</taxon>
        <taxon>Roseobacteraceae</taxon>
        <taxon>Ruegeria</taxon>
    </lineage>
</organism>
<reference evidence="2" key="1">
    <citation type="submission" date="2017-03" db="EMBL/GenBank/DDBJ databases">
        <authorList>
            <person name="Rodrigo-Torres L."/>
            <person name="Arahal R.D."/>
            <person name="Lucena T."/>
        </authorList>
    </citation>
    <scope>NUCLEOTIDE SEQUENCE [LARGE SCALE GENOMIC DNA]</scope>
    <source>
        <strain evidence="2">CECT 8411</strain>
    </source>
</reference>
<protein>
    <recommendedName>
        <fullName evidence="3">SGNH hydrolase-type esterase domain-containing protein</fullName>
    </recommendedName>
</protein>
<evidence type="ECO:0008006" key="3">
    <source>
        <dbReference type="Google" id="ProtNLM"/>
    </source>
</evidence>
<evidence type="ECO:0000313" key="1">
    <source>
        <dbReference type="EMBL" id="SLN73852.1"/>
    </source>
</evidence>
<dbReference type="Proteomes" id="UP000193778">
    <property type="component" value="Unassembled WGS sequence"/>
</dbReference>
<dbReference type="AlphaFoldDB" id="A0A1X7A9J0"/>
<name>A0A1X7A9J0_9RHOB</name>
<dbReference type="OrthoDB" id="7772727at2"/>
<sequence length="256" mass="28159">MKTLLCVGDSHARLIGQKPDGGDFRYARVSVTAVNGFDTANVISIKGATAAGFYPKNDRKSSYSRAARAIKRLDPAAICFGFGQVDAELSCYFVAFRDNIRLADAITAKLEAQKRYLEACKEVAGNRAIVIKGLNTATIQDPKDLRKMLHRRIRTRLQAPRGQFTRRADELGITIQRHWDINAELSSGLKEKSRALGLPYFDLRDVTGSEDNPGLSKPEYCVGGGDVHLRQSALVEDMFSRALAKAVQSTKTVPTP</sequence>
<gene>
    <name evidence="1" type="ORF">RUM8411_03927</name>
</gene>
<proteinExistence type="predicted"/>
<dbReference type="RefSeq" id="WP_085824382.1">
    <property type="nucleotide sequence ID" value="NZ_FWFP01000014.1"/>
</dbReference>
<evidence type="ECO:0000313" key="2">
    <source>
        <dbReference type="Proteomes" id="UP000193778"/>
    </source>
</evidence>
<accession>A0A1X7A9J0</accession>
<dbReference type="EMBL" id="FWFP01000014">
    <property type="protein sequence ID" value="SLN73852.1"/>
    <property type="molecule type" value="Genomic_DNA"/>
</dbReference>
<keyword evidence="2" id="KW-1185">Reference proteome</keyword>